<feature type="compositionally biased region" description="Basic and acidic residues" evidence="1">
    <location>
        <begin position="90"/>
        <end position="109"/>
    </location>
</feature>
<dbReference type="EMBL" id="MU004309">
    <property type="protein sequence ID" value="KAF2659183.1"/>
    <property type="molecule type" value="Genomic_DNA"/>
</dbReference>
<gene>
    <name evidence="2" type="ORF">K491DRAFT_675870</name>
</gene>
<proteinExistence type="predicted"/>
<sequence>MVMPSTCLCRVSSRRSKDSFRLAYISSYGLRSLRVDIRHDIRVVRVGSIVYFSPLAKAVRSHACSTIAPHRDFPAIYAFLPDLTHPSTEVLHEASKPSTARHDHRETSDRKRHGNQDTQATADDYGSARSVLSMCVSELQSHWSRLDPNFGYTVRPWADARFNQTLDHRSVCGGSFSPCRRASEQRGSRPAASLSVAFAGGQAGERRPHVSDAGELPVQTMLNGHAVGAHERVTKSRTAYQSPRHSGLVVIALSANKTIVRPRKAKGEPNHFMTPIVFCYICSMWAAFEPSCPPGITPFGSLVARGHGNGQFRETLVVQPGAMLMMMLKTVTLSRVAWPVVVGEGLRLSEMTFKALDQWGIELA</sequence>
<organism evidence="2 3">
    <name type="scientific">Lophiostoma macrostomum CBS 122681</name>
    <dbReference type="NCBI Taxonomy" id="1314788"/>
    <lineage>
        <taxon>Eukaryota</taxon>
        <taxon>Fungi</taxon>
        <taxon>Dikarya</taxon>
        <taxon>Ascomycota</taxon>
        <taxon>Pezizomycotina</taxon>
        <taxon>Dothideomycetes</taxon>
        <taxon>Pleosporomycetidae</taxon>
        <taxon>Pleosporales</taxon>
        <taxon>Lophiostomataceae</taxon>
        <taxon>Lophiostoma</taxon>
    </lineage>
</organism>
<evidence type="ECO:0000256" key="1">
    <source>
        <dbReference type="SAM" id="MobiDB-lite"/>
    </source>
</evidence>
<evidence type="ECO:0000313" key="3">
    <source>
        <dbReference type="Proteomes" id="UP000799324"/>
    </source>
</evidence>
<dbReference type="Proteomes" id="UP000799324">
    <property type="component" value="Unassembled WGS sequence"/>
</dbReference>
<reference evidence="2" key="1">
    <citation type="journal article" date="2020" name="Stud. Mycol.">
        <title>101 Dothideomycetes genomes: a test case for predicting lifestyles and emergence of pathogens.</title>
        <authorList>
            <person name="Haridas S."/>
            <person name="Albert R."/>
            <person name="Binder M."/>
            <person name="Bloem J."/>
            <person name="Labutti K."/>
            <person name="Salamov A."/>
            <person name="Andreopoulos B."/>
            <person name="Baker S."/>
            <person name="Barry K."/>
            <person name="Bills G."/>
            <person name="Bluhm B."/>
            <person name="Cannon C."/>
            <person name="Castanera R."/>
            <person name="Culley D."/>
            <person name="Daum C."/>
            <person name="Ezra D."/>
            <person name="Gonzalez J."/>
            <person name="Henrissat B."/>
            <person name="Kuo A."/>
            <person name="Liang C."/>
            <person name="Lipzen A."/>
            <person name="Lutzoni F."/>
            <person name="Magnuson J."/>
            <person name="Mondo S."/>
            <person name="Nolan M."/>
            <person name="Ohm R."/>
            <person name="Pangilinan J."/>
            <person name="Park H.-J."/>
            <person name="Ramirez L."/>
            <person name="Alfaro M."/>
            <person name="Sun H."/>
            <person name="Tritt A."/>
            <person name="Yoshinaga Y."/>
            <person name="Zwiers L.-H."/>
            <person name="Turgeon B."/>
            <person name="Goodwin S."/>
            <person name="Spatafora J."/>
            <person name="Crous P."/>
            <person name="Grigoriev I."/>
        </authorList>
    </citation>
    <scope>NUCLEOTIDE SEQUENCE</scope>
    <source>
        <strain evidence="2">CBS 122681</strain>
    </source>
</reference>
<accession>A0A6A6TJN9</accession>
<keyword evidence="3" id="KW-1185">Reference proteome</keyword>
<protein>
    <submittedName>
        <fullName evidence="2">Uncharacterized protein</fullName>
    </submittedName>
</protein>
<evidence type="ECO:0000313" key="2">
    <source>
        <dbReference type="EMBL" id="KAF2659183.1"/>
    </source>
</evidence>
<dbReference type="AlphaFoldDB" id="A0A6A6TJN9"/>
<name>A0A6A6TJN9_9PLEO</name>
<feature type="region of interest" description="Disordered" evidence="1">
    <location>
        <begin position="90"/>
        <end position="122"/>
    </location>
</feature>